<keyword evidence="1" id="KW-0677">Repeat</keyword>
<dbReference type="Proteomes" id="UP000007875">
    <property type="component" value="Unassembled WGS sequence"/>
</dbReference>
<organism evidence="3 4">
    <name type="scientific">Ciona savignyi</name>
    <name type="common">Pacific transparent sea squirt</name>
    <dbReference type="NCBI Taxonomy" id="51511"/>
    <lineage>
        <taxon>Eukaryota</taxon>
        <taxon>Metazoa</taxon>
        <taxon>Chordata</taxon>
        <taxon>Tunicata</taxon>
        <taxon>Ascidiacea</taxon>
        <taxon>Phlebobranchia</taxon>
        <taxon>Cionidae</taxon>
        <taxon>Ciona</taxon>
    </lineage>
</organism>
<reference evidence="3" key="3">
    <citation type="submission" date="2025-09" db="UniProtKB">
        <authorList>
            <consortium name="Ensembl"/>
        </authorList>
    </citation>
    <scope>IDENTIFICATION</scope>
</reference>
<dbReference type="InterPro" id="IPR000357">
    <property type="entry name" value="HEAT"/>
</dbReference>
<evidence type="ECO:0000313" key="3">
    <source>
        <dbReference type="Ensembl" id="ENSCSAVP00000017170.1"/>
    </source>
</evidence>
<reference evidence="4" key="1">
    <citation type="submission" date="2003-08" db="EMBL/GenBank/DDBJ databases">
        <authorList>
            <person name="Birren B."/>
            <person name="Nusbaum C."/>
            <person name="Abebe A."/>
            <person name="Abouelleil A."/>
            <person name="Adekoya E."/>
            <person name="Ait-zahra M."/>
            <person name="Allen N."/>
            <person name="Allen T."/>
            <person name="An P."/>
            <person name="Anderson M."/>
            <person name="Anderson S."/>
            <person name="Arachchi H."/>
            <person name="Armbruster J."/>
            <person name="Bachantsang P."/>
            <person name="Baldwin J."/>
            <person name="Barry A."/>
            <person name="Bayul T."/>
            <person name="Blitshsteyn B."/>
            <person name="Bloom T."/>
            <person name="Blye J."/>
            <person name="Boguslavskiy L."/>
            <person name="Borowsky M."/>
            <person name="Boukhgalter B."/>
            <person name="Brunache A."/>
            <person name="Butler J."/>
            <person name="Calixte N."/>
            <person name="Calvo S."/>
            <person name="Camarata J."/>
            <person name="Campo K."/>
            <person name="Chang J."/>
            <person name="Cheshatsang Y."/>
            <person name="Citroen M."/>
            <person name="Collymore A."/>
            <person name="Considine T."/>
            <person name="Cook A."/>
            <person name="Cooke P."/>
            <person name="Corum B."/>
            <person name="Cuomo C."/>
            <person name="David R."/>
            <person name="Dawoe T."/>
            <person name="Degray S."/>
            <person name="Dodge S."/>
            <person name="Dooley K."/>
            <person name="Dorje P."/>
            <person name="Dorjee K."/>
            <person name="Dorris L."/>
            <person name="Duffey N."/>
            <person name="Dupes A."/>
            <person name="Elkins T."/>
            <person name="Engels R."/>
            <person name="Erickson J."/>
            <person name="Farina A."/>
            <person name="Faro S."/>
            <person name="Ferreira P."/>
            <person name="Fischer H."/>
            <person name="Fitzgerald M."/>
            <person name="Foley K."/>
            <person name="Gage D."/>
            <person name="Galagan J."/>
            <person name="Gearin G."/>
            <person name="Gnerre S."/>
            <person name="Gnirke A."/>
            <person name="Goyette A."/>
            <person name="Graham J."/>
            <person name="Grandbois E."/>
            <person name="Gyaltsen K."/>
            <person name="Hafez N."/>
            <person name="Hagopian D."/>
            <person name="Hagos B."/>
            <person name="Hall J."/>
            <person name="Hatcher B."/>
            <person name="Heller A."/>
            <person name="Higgins H."/>
            <person name="Honan T."/>
            <person name="Horn A."/>
            <person name="Houde N."/>
            <person name="Hughes L."/>
            <person name="Hulme W."/>
            <person name="Husby E."/>
            <person name="Iliev I."/>
            <person name="Jaffe D."/>
            <person name="Jones C."/>
            <person name="Kamal M."/>
            <person name="Kamat A."/>
            <person name="Kamvysselis M."/>
            <person name="Karlsson E."/>
            <person name="Kells C."/>
            <person name="Kieu A."/>
            <person name="Kisner P."/>
            <person name="Kodira C."/>
            <person name="Kulbokas E."/>
            <person name="Labutti K."/>
            <person name="Lama D."/>
            <person name="Landers T."/>
            <person name="Leger J."/>
            <person name="Levine S."/>
            <person name="Lewis D."/>
            <person name="Lewis T."/>
            <person name="Lindblad-toh K."/>
            <person name="Liu X."/>
            <person name="Lokyitsang T."/>
            <person name="Lokyitsang Y."/>
            <person name="Lucien O."/>
            <person name="Lui A."/>
            <person name="Ma L.J."/>
            <person name="Mabbitt R."/>
            <person name="Macdonald J."/>
            <person name="Maclean C."/>
            <person name="Major J."/>
            <person name="Manning J."/>
            <person name="Marabella R."/>
            <person name="Maru K."/>
            <person name="Matthews C."/>
            <person name="Mauceli E."/>
            <person name="Mccarthy M."/>
            <person name="Mcdonough S."/>
            <person name="Mcghee T."/>
            <person name="Meldrim J."/>
            <person name="Meneus L."/>
            <person name="Mesirov J."/>
            <person name="Mihalev A."/>
            <person name="Mihova T."/>
            <person name="Mikkelsen T."/>
            <person name="Mlenga V."/>
            <person name="Moru K."/>
            <person name="Mozes J."/>
            <person name="Mulrain L."/>
            <person name="Munson G."/>
            <person name="Naylor J."/>
            <person name="Newes C."/>
            <person name="Nguyen C."/>
            <person name="Nguyen N."/>
            <person name="Nguyen T."/>
            <person name="Nicol R."/>
            <person name="Nielsen C."/>
            <person name="Nizzari M."/>
            <person name="Norbu C."/>
            <person name="Norbu N."/>
            <person name="O'donnell P."/>
            <person name="Okoawo O."/>
            <person name="O'leary S."/>
            <person name="Omotosho B."/>
            <person name="O'neill K."/>
            <person name="Osman S."/>
            <person name="Parker S."/>
            <person name="Perrin D."/>
            <person name="Phunkhang P."/>
            <person name="Piqani B."/>
            <person name="Purcell S."/>
            <person name="Rachupka T."/>
            <person name="Ramasamy U."/>
            <person name="Rameau R."/>
            <person name="Ray V."/>
            <person name="Raymond C."/>
            <person name="Retta R."/>
            <person name="Richardson S."/>
            <person name="Rise C."/>
            <person name="Rodriguez J."/>
            <person name="Rogers J."/>
            <person name="Rogov P."/>
            <person name="Rutman M."/>
            <person name="Schupbach R."/>
            <person name="Seaman C."/>
            <person name="Settipalli S."/>
            <person name="Sharpe T."/>
            <person name="Sheridan J."/>
            <person name="Sherpa N."/>
            <person name="Shi J."/>
            <person name="Smirnov S."/>
            <person name="Smith C."/>
            <person name="Sougnez C."/>
            <person name="Spencer B."/>
            <person name="Stalker J."/>
            <person name="Stange-thomann N."/>
            <person name="Stavropoulos S."/>
            <person name="Stetson K."/>
            <person name="Stone C."/>
            <person name="Stone S."/>
            <person name="Stubbs M."/>
            <person name="Talamas J."/>
            <person name="Tchuinga P."/>
            <person name="Tenzing P."/>
            <person name="Tesfaye S."/>
            <person name="Theodore J."/>
            <person name="Thoulutsang Y."/>
            <person name="Topham K."/>
            <person name="Towey S."/>
            <person name="Tsamla T."/>
            <person name="Tsomo N."/>
            <person name="Vallee D."/>
            <person name="Vassiliev H."/>
            <person name="Venkataraman V."/>
            <person name="Vinson J."/>
            <person name="Vo A."/>
            <person name="Wade C."/>
            <person name="Wang S."/>
            <person name="Wangchuk T."/>
            <person name="Wangdi T."/>
            <person name="Whittaker C."/>
            <person name="Wilkinson J."/>
            <person name="Wu Y."/>
            <person name="Wyman D."/>
            <person name="Yadav S."/>
            <person name="Yang S."/>
            <person name="Yang X."/>
            <person name="Yeager S."/>
            <person name="Yee E."/>
            <person name="Young G."/>
            <person name="Zainoun J."/>
            <person name="Zembeck L."/>
            <person name="Zimmer A."/>
            <person name="Zody M."/>
            <person name="Lander E."/>
        </authorList>
    </citation>
    <scope>NUCLEOTIDE SEQUENCE [LARGE SCALE GENOMIC DNA]</scope>
</reference>
<dbReference type="PANTHER" id="PTHR12697">
    <property type="entry name" value="PBS LYASE HEAT-LIKE PROTEIN"/>
    <property type="match status" value="1"/>
</dbReference>
<protein>
    <recommendedName>
        <fullName evidence="5">Condensin complex subunit 1 C-terminal domain-containing protein</fullName>
    </recommendedName>
</protein>
<reference evidence="3" key="2">
    <citation type="submission" date="2025-08" db="UniProtKB">
        <authorList>
            <consortium name="Ensembl"/>
        </authorList>
    </citation>
    <scope>IDENTIFICATION</scope>
</reference>
<dbReference type="SUPFAM" id="SSF48371">
    <property type="entry name" value="ARM repeat"/>
    <property type="match status" value="1"/>
</dbReference>
<feature type="chain" id="PRO_5003578523" description="Condensin complex subunit 1 C-terminal domain-containing protein" evidence="2">
    <location>
        <begin position="24"/>
        <end position="293"/>
    </location>
</feature>
<evidence type="ECO:0000256" key="1">
    <source>
        <dbReference type="ARBA" id="ARBA00022737"/>
    </source>
</evidence>
<sequence length="293" mass="32401">MAALHKIPVADLAVLAVLPKIDASVCESGSEKGHLPEVLLEAVRRRLEDSHGRVRLAAALCLYTLSQCDKVVEDILQHNLQNGVPTDRMACAQCLALNGSTDAKVVHLLIQMLLETDQQSQATALLAHVSQHTRLVHSLLAEQLNSSSWKDKVVACNVLSQLYGNINRDLVHKLSNLMWEDWSSEVRKAASRTLGCTGHGRDVHFDLREKLGTGNERVCADVLRKIAHLGIMTATLLPEFIKCFSAEYVSVRLESCKTAAKLLIADERVVRELVQLTQYDPAWKIKAYAIKGL</sequence>
<feature type="signal peptide" evidence="2">
    <location>
        <begin position="1"/>
        <end position="23"/>
    </location>
</feature>
<evidence type="ECO:0000256" key="2">
    <source>
        <dbReference type="SAM" id="SignalP"/>
    </source>
</evidence>
<keyword evidence="2" id="KW-0732">Signal</keyword>
<dbReference type="PANTHER" id="PTHR12697:SF20">
    <property type="entry name" value="HEAT REPEAT-CONTAINING PROTEIN 4"/>
    <property type="match status" value="1"/>
</dbReference>
<dbReference type="InterPro" id="IPR016024">
    <property type="entry name" value="ARM-type_fold"/>
</dbReference>
<dbReference type="Pfam" id="PF02985">
    <property type="entry name" value="HEAT"/>
    <property type="match status" value="1"/>
</dbReference>
<dbReference type="Ensembl" id="ENSCSAVT00000017357.1">
    <property type="protein sequence ID" value="ENSCSAVP00000017170.1"/>
    <property type="gene ID" value="ENSCSAVG00000010105.1"/>
</dbReference>
<keyword evidence="4" id="KW-1185">Reference proteome</keyword>
<evidence type="ECO:0000313" key="4">
    <source>
        <dbReference type="Proteomes" id="UP000007875"/>
    </source>
</evidence>
<name>H2ZHV4_CIOSA</name>
<evidence type="ECO:0008006" key="5">
    <source>
        <dbReference type="Google" id="ProtNLM"/>
    </source>
</evidence>
<dbReference type="AlphaFoldDB" id="H2ZHV4"/>
<accession>H2ZHV4</accession>
<dbReference type="GeneTree" id="ENSGT00390000013207"/>
<dbReference type="GO" id="GO:0019135">
    <property type="term" value="F:deoxyhypusine monooxygenase activity"/>
    <property type="evidence" value="ECO:0007669"/>
    <property type="project" value="TreeGrafter"/>
</dbReference>
<dbReference type="HOGENOM" id="CLU_951664_0_0_1"/>
<dbReference type="Gene3D" id="1.25.10.10">
    <property type="entry name" value="Leucine-rich Repeat Variant"/>
    <property type="match status" value="2"/>
</dbReference>
<dbReference type="InterPro" id="IPR011989">
    <property type="entry name" value="ARM-like"/>
</dbReference>
<proteinExistence type="predicted"/>